<dbReference type="Proteomes" id="UP000032930">
    <property type="component" value="Chromosome"/>
</dbReference>
<dbReference type="AlphaFoldDB" id="A0A0B6X679"/>
<evidence type="ECO:0000313" key="1">
    <source>
        <dbReference type="EMBL" id="CDM89397.1"/>
    </source>
</evidence>
<sequence>MALFLPILLYLLKYSPQQFGYIRSRWSIETFIFKINKLFKKNNVFGTRN</sequence>
<dbReference type="KEGG" id="xbv:XBW1_2040"/>
<gene>
    <name evidence="1" type="ORF">XBW1_2040</name>
</gene>
<name>A0A0B6X679_XENBV</name>
<dbReference type="EMBL" id="FO818637">
    <property type="protein sequence ID" value="CDM89397.1"/>
    <property type="molecule type" value="Genomic_DNA"/>
</dbReference>
<evidence type="ECO:0008006" key="3">
    <source>
        <dbReference type="Google" id="ProtNLM"/>
    </source>
</evidence>
<reference evidence="1 2" key="1">
    <citation type="submission" date="2014-02" db="EMBL/GenBank/DDBJ databases">
        <authorList>
            <person name="Genoscope - CEA"/>
        </authorList>
    </citation>
    <scope>NUCLEOTIDE SEQUENCE [LARGE SCALE GENOMIC DNA]</scope>
    <source>
        <strain evidence="1 2">CS03</strain>
    </source>
</reference>
<accession>A0A0B6X679</accession>
<proteinExistence type="predicted"/>
<organism evidence="1 2">
    <name type="scientific">Xenorhabdus bovienii</name>
    <name type="common">Xenorhabdus nematophila subsp. bovienii</name>
    <dbReference type="NCBI Taxonomy" id="40576"/>
    <lineage>
        <taxon>Bacteria</taxon>
        <taxon>Pseudomonadati</taxon>
        <taxon>Pseudomonadota</taxon>
        <taxon>Gammaproteobacteria</taxon>
        <taxon>Enterobacterales</taxon>
        <taxon>Morganellaceae</taxon>
        <taxon>Xenorhabdus</taxon>
    </lineage>
</organism>
<protein>
    <recommendedName>
        <fullName evidence="3">Transposase</fullName>
    </recommendedName>
</protein>
<evidence type="ECO:0000313" key="2">
    <source>
        <dbReference type="Proteomes" id="UP000032930"/>
    </source>
</evidence>